<keyword evidence="6" id="KW-0812">Transmembrane</keyword>
<feature type="compositionally biased region" description="Polar residues" evidence="5">
    <location>
        <begin position="9"/>
        <end position="23"/>
    </location>
</feature>
<dbReference type="PANTHER" id="PTHR47969:SF9">
    <property type="entry name" value="KINESIN-LIKE PROTEIN"/>
    <property type="match status" value="1"/>
</dbReference>
<dbReference type="SUPFAM" id="SSF47781">
    <property type="entry name" value="RuvA domain 2-like"/>
    <property type="match status" value="1"/>
</dbReference>
<dbReference type="EMBL" id="LS974622">
    <property type="protein sequence ID" value="CAG7871972.1"/>
    <property type="molecule type" value="Genomic_DNA"/>
</dbReference>
<sequence>MEFSGLTPCGSTPTAPNWKNQMESTEESQRELGRMGLECNTEGYTGGSGSGSVSAASAVFGLFLLLFMIFGVAAGIWCVCVQRQKTINAANINNFPVSDFVIMETKLPMTSHGRNKAVRVVARFKPSVAYPNVKSSSSSSSSSAVSVHKPNGDESETVSISFGAQFPGSKDSYKLDYCYEEDETTSLILTKEIKPLISTVFEGKDANVIAHGARGSGKTHLIQGSEKEPGLAVLTMAEMLSMAGERGYSILVSVYEVCNETVYDISDQEKRVVSVLESAQGRIQLKGLSKANLCFQVHVKSLSEFKELYFGLKKTQKLKGDSPLRSHRGVMIHVTATGSNVSSGSIGRMNFLDLAGYEDSRKQKTDLVPLEITRINKSIYALQNVMYALNANESHVPYRESKLTRMLKDCLQGSNRTLLITCLPRELSQDSFYMLNLASRICLGGNRAMANATKKSKGPARSISSSSVAQRRQTPLNVTASSKQRTELRANASERKIKLNTSTSAIKGRKLFGEANGSVKSKNNSNKMEGKEMMAVKKEIFTSKVVLNVQSSASEEEVCSSFIVTDSQSSLLVKVIFCSIVNDNIFIQWFRLTVTSLQESSVQAVSSSNNLQATPRKHEERFLEATNCVDAVACKAQIVERDDNRSDAEEGRTPFSEGENLEKENINLLTNEITSPPLSLRLQELSNKLKSICDTSNQPSTPEKYQAAVTKYREQVPEHGDVTAEAELRTPERSMPLNVGFSPWKTFSAHSSKLKNSAVGEYLKFLNTADKEDLKKLKGIGEKRATYIVELRQESPEPFKKLDDLKDIGLSEKQIKGMLRKEIGEIFQ</sequence>
<dbReference type="GO" id="GO:0003777">
    <property type="term" value="F:microtubule motor activity"/>
    <property type="evidence" value="ECO:0007669"/>
    <property type="project" value="InterPro"/>
</dbReference>
<dbReference type="PROSITE" id="PS50067">
    <property type="entry name" value="KINESIN_MOTOR_2"/>
    <property type="match status" value="1"/>
</dbReference>
<feature type="domain" description="Kinesin motor" evidence="7">
    <location>
        <begin position="117"/>
        <end position="444"/>
    </location>
</feature>
<keyword evidence="2 4" id="KW-0505">Motor protein</keyword>
<reference evidence="8 9" key="1">
    <citation type="submission" date="2021-07" db="EMBL/GenBank/DDBJ databases">
        <authorList>
            <consortium name="Genoscope - CEA"/>
            <person name="William W."/>
        </authorList>
    </citation>
    <scope>NUCLEOTIDE SEQUENCE [LARGE SCALE GENOMIC DNA]</scope>
</reference>
<feature type="region of interest" description="Disordered" evidence="5">
    <location>
        <begin position="1"/>
        <end position="32"/>
    </location>
</feature>
<keyword evidence="6" id="KW-0472">Membrane</keyword>
<feature type="region of interest" description="Disordered" evidence="5">
    <location>
        <begin position="130"/>
        <end position="156"/>
    </location>
</feature>
<keyword evidence="6" id="KW-1133">Transmembrane helix</keyword>
<dbReference type="Gene3D" id="1.10.150.280">
    <property type="entry name" value="AF1531-like domain"/>
    <property type="match status" value="1"/>
</dbReference>
<feature type="region of interest" description="Disordered" evidence="5">
    <location>
        <begin position="642"/>
        <end position="661"/>
    </location>
</feature>
<keyword evidence="4" id="KW-0547">Nucleotide-binding</keyword>
<evidence type="ECO:0000256" key="3">
    <source>
        <dbReference type="ARBA" id="ARBA00061615"/>
    </source>
</evidence>
<keyword evidence="4" id="KW-0067">ATP-binding</keyword>
<dbReference type="InterPro" id="IPR027640">
    <property type="entry name" value="Kinesin-like_fam"/>
</dbReference>
<comment type="similarity">
    <text evidence="3">Belongs to the TRAFAC class myosin-kinesin ATPase superfamily. Kinesin family. KIN-10 subfamily.</text>
</comment>
<accession>A0A8D9D792</accession>
<feature type="binding site" evidence="4">
    <location>
        <begin position="212"/>
        <end position="219"/>
    </location>
    <ligand>
        <name>ATP</name>
        <dbReference type="ChEBI" id="CHEBI:30616"/>
    </ligand>
</feature>
<dbReference type="Gene3D" id="3.40.850.10">
    <property type="entry name" value="Kinesin motor domain"/>
    <property type="match status" value="1"/>
</dbReference>
<gene>
    <name evidence="8" type="ORF">BRAPAZ1V2_A06P42120.2</name>
</gene>
<dbReference type="Pfam" id="PF00225">
    <property type="entry name" value="Kinesin"/>
    <property type="match status" value="1"/>
</dbReference>
<evidence type="ECO:0000313" key="9">
    <source>
        <dbReference type="Proteomes" id="UP000694005"/>
    </source>
</evidence>
<evidence type="ECO:0000256" key="1">
    <source>
        <dbReference type="ARBA" id="ARBA00022701"/>
    </source>
</evidence>
<dbReference type="AlphaFoldDB" id="A0A8D9D792"/>
<dbReference type="InterPro" id="IPR027417">
    <property type="entry name" value="P-loop_NTPase"/>
</dbReference>
<evidence type="ECO:0000256" key="2">
    <source>
        <dbReference type="ARBA" id="ARBA00023175"/>
    </source>
</evidence>
<protein>
    <recommendedName>
        <fullName evidence="7">Kinesin motor domain-containing protein</fullName>
    </recommendedName>
</protein>
<dbReference type="InterPro" id="IPR010994">
    <property type="entry name" value="RuvA_2-like"/>
</dbReference>
<dbReference type="InterPro" id="IPR036961">
    <property type="entry name" value="Kinesin_motor_dom_sf"/>
</dbReference>
<evidence type="ECO:0000256" key="6">
    <source>
        <dbReference type="SAM" id="Phobius"/>
    </source>
</evidence>
<evidence type="ECO:0000259" key="7">
    <source>
        <dbReference type="PROSITE" id="PS50067"/>
    </source>
</evidence>
<dbReference type="Proteomes" id="UP000694005">
    <property type="component" value="Chromosome A06"/>
</dbReference>
<dbReference type="GO" id="GO:0007018">
    <property type="term" value="P:microtubule-based movement"/>
    <property type="evidence" value="ECO:0007669"/>
    <property type="project" value="InterPro"/>
</dbReference>
<dbReference type="GO" id="GO:0005874">
    <property type="term" value="C:microtubule"/>
    <property type="evidence" value="ECO:0007669"/>
    <property type="project" value="UniProtKB-KW"/>
</dbReference>
<dbReference type="SMART" id="SM00129">
    <property type="entry name" value="KISc"/>
    <property type="match status" value="1"/>
</dbReference>
<feature type="compositionally biased region" description="Polar residues" evidence="5">
    <location>
        <begin position="462"/>
        <end position="483"/>
    </location>
</feature>
<dbReference type="GO" id="GO:0005524">
    <property type="term" value="F:ATP binding"/>
    <property type="evidence" value="ECO:0007669"/>
    <property type="project" value="UniProtKB-UniRule"/>
</dbReference>
<evidence type="ECO:0000256" key="5">
    <source>
        <dbReference type="SAM" id="MobiDB-lite"/>
    </source>
</evidence>
<evidence type="ECO:0000256" key="4">
    <source>
        <dbReference type="PROSITE-ProRule" id="PRU00283"/>
    </source>
</evidence>
<feature type="region of interest" description="Disordered" evidence="5">
    <location>
        <begin position="453"/>
        <end position="490"/>
    </location>
</feature>
<dbReference type="Gramene" id="A06p42120.2_BraZ1">
    <property type="protein sequence ID" value="A06p42120.2_BraZ1.CDS"/>
    <property type="gene ID" value="A06g42120.2_BraZ1"/>
</dbReference>
<dbReference type="PANTHER" id="PTHR47969">
    <property type="entry name" value="CHROMOSOME-ASSOCIATED KINESIN KIF4A-RELATED"/>
    <property type="match status" value="1"/>
</dbReference>
<dbReference type="Pfam" id="PF12836">
    <property type="entry name" value="HHH_3"/>
    <property type="match status" value="1"/>
</dbReference>
<evidence type="ECO:0000313" key="8">
    <source>
        <dbReference type="EMBL" id="CAG7871972.1"/>
    </source>
</evidence>
<dbReference type="InterPro" id="IPR001752">
    <property type="entry name" value="Kinesin_motor_dom"/>
</dbReference>
<dbReference type="GO" id="GO:0008017">
    <property type="term" value="F:microtubule binding"/>
    <property type="evidence" value="ECO:0007669"/>
    <property type="project" value="InterPro"/>
</dbReference>
<name>A0A8D9D792_BRACM</name>
<dbReference type="FunFam" id="1.10.150.280:FF:000003">
    <property type="entry name" value="Kinesin-like protein KIN-10C"/>
    <property type="match status" value="1"/>
</dbReference>
<dbReference type="PRINTS" id="PR00380">
    <property type="entry name" value="KINESINHEAVY"/>
</dbReference>
<feature type="transmembrane region" description="Helical" evidence="6">
    <location>
        <begin position="58"/>
        <end position="77"/>
    </location>
</feature>
<keyword evidence="1" id="KW-0493">Microtubule</keyword>
<dbReference type="SUPFAM" id="SSF52540">
    <property type="entry name" value="P-loop containing nucleoside triphosphate hydrolases"/>
    <property type="match status" value="1"/>
</dbReference>
<organism evidence="8 9">
    <name type="scientific">Brassica campestris</name>
    <name type="common">Field mustard</name>
    <dbReference type="NCBI Taxonomy" id="3711"/>
    <lineage>
        <taxon>Eukaryota</taxon>
        <taxon>Viridiplantae</taxon>
        <taxon>Streptophyta</taxon>
        <taxon>Embryophyta</taxon>
        <taxon>Tracheophyta</taxon>
        <taxon>Spermatophyta</taxon>
        <taxon>Magnoliopsida</taxon>
        <taxon>eudicotyledons</taxon>
        <taxon>Gunneridae</taxon>
        <taxon>Pentapetalae</taxon>
        <taxon>rosids</taxon>
        <taxon>malvids</taxon>
        <taxon>Brassicales</taxon>
        <taxon>Brassicaceae</taxon>
        <taxon>Brassiceae</taxon>
        <taxon>Brassica</taxon>
    </lineage>
</organism>
<proteinExistence type="inferred from homology"/>
<feature type="compositionally biased region" description="Basic and acidic residues" evidence="5">
    <location>
        <begin position="642"/>
        <end position="652"/>
    </location>
</feature>